<evidence type="ECO:0000256" key="2">
    <source>
        <dbReference type="SAM" id="SignalP"/>
    </source>
</evidence>
<sequence>MRTAFSQLSVLLIICCVIVSAHKSHKHDKKERDIREFKKVIERRDDDPGSCCCKNASRKWKSQDYEDKMGRYLYETIVDEDYKHKSSKRSKREAKAGKNSDQIVTDKHASKKSYKKVKDIDDEATSVYTADTEIHSDSKDRKSYSSDAKNSSISEAMICLQKCVETLTNWKLF</sequence>
<proteinExistence type="predicted"/>
<reference evidence="3" key="2">
    <citation type="submission" date="2022-10" db="EMBL/GenBank/DDBJ databases">
        <authorList>
            <consortium name="ENA_rothamsted_submissions"/>
            <consortium name="culmorum"/>
            <person name="King R."/>
        </authorList>
    </citation>
    <scope>NUCLEOTIDE SEQUENCE</scope>
</reference>
<name>A0A9N9WVJ8_9DIPT</name>
<keyword evidence="4" id="KW-1185">Reference proteome</keyword>
<dbReference type="AlphaFoldDB" id="A0A9N9WVJ8"/>
<protein>
    <submittedName>
        <fullName evidence="3">Uncharacterized protein</fullName>
    </submittedName>
</protein>
<evidence type="ECO:0000256" key="1">
    <source>
        <dbReference type="SAM" id="MobiDB-lite"/>
    </source>
</evidence>
<evidence type="ECO:0000313" key="3">
    <source>
        <dbReference type="EMBL" id="CAG9807135.1"/>
    </source>
</evidence>
<keyword evidence="2" id="KW-0732">Signal</keyword>
<gene>
    <name evidence="3" type="ORF">CHIRRI_LOCUS9984</name>
</gene>
<organism evidence="3 4">
    <name type="scientific">Chironomus riparius</name>
    <dbReference type="NCBI Taxonomy" id="315576"/>
    <lineage>
        <taxon>Eukaryota</taxon>
        <taxon>Metazoa</taxon>
        <taxon>Ecdysozoa</taxon>
        <taxon>Arthropoda</taxon>
        <taxon>Hexapoda</taxon>
        <taxon>Insecta</taxon>
        <taxon>Pterygota</taxon>
        <taxon>Neoptera</taxon>
        <taxon>Endopterygota</taxon>
        <taxon>Diptera</taxon>
        <taxon>Nematocera</taxon>
        <taxon>Chironomoidea</taxon>
        <taxon>Chironomidae</taxon>
        <taxon>Chironominae</taxon>
        <taxon>Chironomus</taxon>
    </lineage>
</organism>
<reference evidence="3" key="1">
    <citation type="submission" date="2022-01" db="EMBL/GenBank/DDBJ databases">
        <authorList>
            <person name="King R."/>
        </authorList>
    </citation>
    <scope>NUCLEOTIDE SEQUENCE</scope>
</reference>
<feature type="signal peptide" evidence="2">
    <location>
        <begin position="1"/>
        <end position="21"/>
    </location>
</feature>
<feature type="compositionally biased region" description="Basic and acidic residues" evidence="1">
    <location>
        <begin position="93"/>
        <end position="108"/>
    </location>
</feature>
<feature type="chain" id="PRO_5040363728" evidence="2">
    <location>
        <begin position="22"/>
        <end position="173"/>
    </location>
</feature>
<dbReference type="EMBL" id="OU895879">
    <property type="protein sequence ID" value="CAG9807135.1"/>
    <property type="molecule type" value="Genomic_DNA"/>
</dbReference>
<dbReference type="Proteomes" id="UP001153620">
    <property type="component" value="Chromosome 3"/>
</dbReference>
<feature type="region of interest" description="Disordered" evidence="1">
    <location>
        <begin position="83"/>
        <end position="110"/>
    </location>
</feature>
<evidence type="ECO:0000313" key="4">
    <source>
        <dbReference type="Proteomes" id="UP001153620"/>
    </source>
</evidence>
<accession>A0A9N9WVJ8</accession>